<evidence type="ECO:0000256" key="14">
    <source>
        <dbReference type="ARBA" id="ARBA00048811"/>
    </source>
</evidence>
<comment type="cofactor">
    <cofactor evidence="1 16">
        <name>Mg(2+)</name>
        <dbReference type="ChEBI" id="CHEBI:18420"/>
    </cofactor>
</comment>
<evidence type="ECO:0000256" key="1">
    <source>
        <dbReference type="ARBA" id="ARBA00001946"/>
    </source>
</evidence>
<dbReference type="GO" id="GO:0032264">
    <property type="term" value="P:IMP salvage"/>
    <property type="evidence" value="ECO:0007669"/>
    <property type="project" value="UniProtKB-UniPathway"/>
</dbReference>
<evidence type="ECO:0000256" key="13">
    <source>
        <dbReference type="ARBA" id="ARBA00022842"/>
    </source>
</evidence>
<dbReference type="GO" id="GO:0046100">
    <property type="term" value="P:hypoxanthine metabolic process"/>
    <property type="evidence" value="ECO:0007669"/>
    <property type="project" value="TreeGrafter"/>
</dbReference>
<evidence type="ECO:0000256" key="5">
    <source>
        <dbReference type="ARBA" id="ARBA00004676"/>
    </source>
</evidence>
<evidence type="ECO:0000256" key="2">
    <source>
        <dbReference type="ARBA" id="ARBA00002049"/>
    </source>
</evidence>
<proteinExistence type="inferred from homology"/>
<comment type="catalytic activity">
    <reaction evidence="15">
        <text>IMP + diphosphate = hypoxanthine + 5-phospho-alpha-D-ribose 1-diphosphate</text>
        <dbReference type="Rhea" id="RHEA:17973"/>
        <dbReference type="ChEBI" id="CHEBI:17368"/>
        <dbReference type="ChEBI" id="CHEBI:33019"/>
        <dbReference type="ChEBI" id="CHEBI:58017"/>
        <dbReference type="ChEBI" id="CHEBI:58053"/>
        <dbReference type="EC" id="2.4.2.8"/>
    </reaction>
    <physiologicalReaction direction="right-to-left" evidence="15">
        <dbReference type="Rhea" id="RHEA:17975"/>
    </physiologicalReaction>
</comment>
<comment type="function">
    <text evidence="2">Purine salvage pathway enzyme that catalyzes the transfer of the ribosyl-5-phosphate group from 5-phospho-alpha-D-ribose 1-diphosphate (PRPP) to the N9 position of the 6-oxopurines hypoxanthine and guanine to form the corresponding ribonucleotides IMP (inosine 5'-monophosphate) and GMP (guanosine 5'-monophosphate), with the release of PPi.</text>
</comment>
<comment type="pathway">
    <text evidence="5">Purine metabolism; GMP biosynthesis via salvage pathway; GMP from guanine: step 1/1.</text>
</comment>
<dbReference type="InterPro" id="IPR029057">
    <property type="entry name" value="PRTase-like"/>
</dbReference>
<dbReference type="AlphaFoldDB" id="A0A0F4KZ21"/>
<evidence type="ECO:0000256" key="10">
    <source>
        <dbReference type="ARBA" id="ARBA00022723"/>
    </source>
</evidence>
<evidence type="ECO:0000313" key="19">
    <source>
        <dbReference type="Proteomes" id="UP000033695"/>
    </source>
</evidence>
<dbReference type="Pfam" id="PF00156">
    <property type="entry name" value="Pribosyltran"/>
    <property type="match status" value="1"/>
</dbReference>
<dbReference type="STRING" id="1218508.JG29_03220"/>
<evidence type="ECO:0000256" key="9">
    <source>
        <dbReference type="ARBA" id="ARBA00022679"/>
    </source>
</evidence>
<dbReference type="GO" id="GO:0000166">
    <property type="term" value="F:nucleotide binding"/>
    <property type="evidence" value="ECO:0007669"/>
    <property type="project" value="UniProtKB-KW"/>
</dbReference>
<evidence type="ECO:0000256" key="4">
    <source>
        <dbReference type="ARBA" id="ARBA00004669"/>
    </source>
</evidence>
<protein>
    <recommendedName>
        <fullName evidence="16">Hypoxanthine phosphoribosyltransferase</fullName>
        <ecNumber evidence="16">2.4.2.8</ecNumber>
    </recommendedName>
</protein>
<organism evidence="18 19">
    <name type="scientific">Bombilactobacillus mellis</name>
    <dbReference type="NCBI Taxonomy" id="1218508"/>
    <lineage>
        <taxon>Bacteria</taxon>
        <taxon>Bacillati</taxon>
        <taxon>Bacillota</taxon>
        <taxon>Bacilli</taxon>
        <taxon>Lactobacillales</taxon>
        <taxon>Lactobacillaceae</taxon>
        <taxon>Bombilactobacillus</taxon>
    </lineage>
</organism>
<dbReference type="CDD" id="cd06223">
    <property type="entry name" value="PRTases_typeI"/>
    <property type="match status" value="1"/>
</dbReference>
<dbReference type="Proteomes" id="UP000033695">
    <property type="component" value="Unassembled WGS sequence"/>
</dbReference>
<evidence type="ECO:0000256" key="15">
    <source>
        <dbReference type="ARBA" id="ARBA00049402"/>
    </source>
</evidence>
<dbReference type="PANTHER" id="PTHR43340:SF1">
    <property type="entry name" value="HYPOXANTHINE PHOSPHORIBOSYLTRANSFERASE"/>
    <property type="match status" value="1"/>
</dbReference>
<keyword evidence="8 16" id="KW-0328">Glycosyltransferase</keyword>
<dbReference type="Gene3D" id="3.40.50.2020">
    <property type="match status" value="1"/>
</dbReference>
<dbReference type="GO" id="GO:0006166">
    <property type="term" value="P:purine ribonucleoside salvage"/>
    <property type="evidence" value="ECO:0007669"/>
    <property type="project" value="UniProtKB-KW"/>
</dbReference>
<dbReference type="GO" id="GO:0000287">
    <property type="term" value="F:magnesium ion binding"/>
    <property type="evidence" value="ECO:0007669"/>
    <property type="project" value="TreeGrafter"/>
</dbReference>
<dbReference type="EC" id="2.4.2.8" evidence="16"/>
<keyword evidence="7 16" id="KW-0963">Cytoplasm</keyword>
<dbReference type="GO" id="GO:0005829">
    <property type="term" value="C:cytosol"/>
    <property type="evidence" value="ECO:0007669"/>
    <property type="project" value="TreeGrafter"/>
</dbReference>
<dbReference type="InterPro" id="IPR000836">
    <property type="entry name" value="PRTase_dom"/>
</dbReference>
<evidence type="ECO:0000259" key="17">
    <source>
        <dbReference type="Pfam" id="PF00156"/>
    </source>
</evidence>
<dbReference type="InterPro" id="IPR005904">
    <property type="entry name" value="Hxn_phspho_trans"/>
</dbReference>
<dbReference type="UniPathway" id="UPA00909">
    <property type="reaction ID" value="UER00887"/>
</dbReference>
<evidence type="ECO:0000256" key="16">
    <source>
        <dbReference type="RuleBase" id="RU364099"/>
    </source>
</evidence>
<dbReference type="InterPro" id="IPR050408">
    <property type="entry name" value="HGPRT"/>
</dbReference>
<comment type="similarity">
    <text evidence="6 16">Belongs to the purine/pyrimidine phosphoribosyltransferase family.</text>
</comment>
<dbReference type="PANTHER" id="PTHR43340">
    <property type="entry name" value="HYPOXANTHINE-GUANINE PHOSPHORIBOSYLTRANSFERASE"/>
    <property type="match status" value="1"/>
</dbReference>
<dbReference type="SUPFAM" id="SSF53271">
    <property type="entry name" value="PRTase-like"/>
    <property type="match status" value="1"/>
</dbReference>
<evidence type="ECO:0000256" key="7">
    <source>
        <dbReference type="ARBA" id="ARBA00022490"/>
    </source>
</evidence>
<keyword evidence="11 16" id="KW-0660">Purine salvage</keyword>
<dbReference type="FunFam" id="3.40.50.2020:FF:000006">
    <property type="entry name" value="Hypoxanthine phosphoribosyltransferase"/>
    <property type="match status" value="1"/>
</dbReference>
<dbReference type="PATRIC" id="fig|1218508.4.peg.330"/>
<accession>A0A0F4KZ21</accession>
<keyword evidence="12 16" id="KW-0547">Nucleotide-binding</keyword>
<evidence type="ECO:0000256" key="6">
    <source>
        <dbReference type="ARBA" id="ARBA00008391"/>
    </source>
</evidence>
<evidence type="ECO:0000256" key="11">
    <source>
        <dbReference type="ARBA" id="ARBA00022726"/>
    </source>
</evidence>
<dbReference type="UniPathway" id="UPA00591">
    <property type="reaction ID" value="UER00648"/>
</dbReference>
<comment type="subcellular location">
    <subcellularLocation>
        <location evidence="3 16">Cytoplasm</location>
    </subcellularLocation>
</comment>
<dbReference type="NCBIfam" id="TIGR01203">
    <property type="entry name" value="HGPRTase"/>
    <property type="match status" value="1"/>
</dbReference>
<keyword evidence="19" id="KW-1185">Reference proteome</keyword>
<dbReference type="GO" id="GO:0004422">
    <property type="term" value="F:hypoxanthine phosphoribosyltransferase activity"/>
    <property type="evidence" value="ECO:0007669"/>
    <property type="project" value="InterPro"/>
</dbReference>
<evidence type="ECO:0000256" key="8">
    <source>
        <dbReference type="ARBA" id="ARBA00022676"/>
    </source>
</evidence>
<comment type="caution">
    <text evidence="18">The sequence shown here is derived from an EMBL/GenBank/DDBJ whole genome shotgun (WGS) entry which is preliminary data.</text>
</comment>
<keyword evidence="9 16" id="KW-0808">Transferase</keyword>
<evidence type="ECO:0000256" key="12">
    <source>
        <dbReference type="ARBA" id="ARBA00022741"/>
    </source>
</evidence>
<keyword evidence="13 16" id="KW-0460">Magnesium</keyword>
<feature type="domain" description="Phosphoribosyltransferase" evidence="17">
    <location>
        <begin position="15"/>
        <end position="162"/>
    </location>
</feature>
<dbReference type="EMBL" id="JXBZ01000002">
    <property type="protein sequence ID" value="KJY51273.1"/>
    <property type="molecule type" value="Genomic_DNA"/>
</dbReference>
<name>A0A0F4KZ21_9LACO</name>
<comment type="pathway">
    <text evidence="4 16">Purine metabolism; IMP biosynthesis via salvage pathway; IMP from hypoxanthine: step 1/1.</text>
</comment>
<sequence>MSMNQDIQEVLFTPEEIAAANQRLGQQIAHDYQGKNPLLVCVLKGAILFLTDLIRQIPESVEIDFMDVSSYHGGTTSSGDVKIIKDLDVSVAGRDVIFVEDIIDTGNTLKALGDLFASRKAKSVKIVSLVDKPAHRNQSVKADYVGLSCPDKFIVGYGMDYQDRYRNLPYIGVLKPEVYL</sequence>
<comment type="catalytic activity">
    <reaction evidence="14">
        <text>GMP + diphosphate = guanine + 5-phospho-alpha-D-ribose 1-diphosphate</text>
        <dbReference type="Rhea" id="RHEA:25424"/>
        <dbReference type="ChEBI" id="CHEBI:16235"/>
        <dbReference type="ChEBI" id="CHEBI:33019"/>
        <dbReference type="ChEBI" id="CHEBI:58017"/>
        <dbReference type="ChEBI" id="CHEBI:58115"/>
        <dbReference type="EC" id="2.4.2.8"/>
    </reaction>
    <physiologicalReaction direction="right-to-left" evidence="14">
        <dbReference type="Rhea" id="RHEA:25426"/>
    </physiologicalReaction>
</comment>
<dbReference type="GO" id="GO:0052657">
    <property type="term" value="F:guanine phosphoribosyltransferase activity"/>
    <property type="evidence" value="ECO:0007669"/>
    <property type="project" value="UniProtKB-ARBA"/>
</dbReference>
<keyword evidence="10 16" id="KW-0479">Metal-binding</keyword>
<reference evidence="18 19" key="1">
    <citation type="submission" date="2014-12" db="EMBL/GenBank/DDBJ databases">
        <title>Comparative genomics of the lactic acid bacteria isolated from the honey bee gut.</title>
        <authorList>
            <person name="Ellegaard K.M."/>
            <person name="Tamarit D."/>
            <person name="Javelind E."/>
            <person name="Olofsson T."/>
            <person name="Andersson S.G."/>
            <person name="Vasquez A."/>
        </authorList>
    </citation>
    <scope>NUCLEOTIDE SEQUENCE [LARGE SCALE GENOMIC DNA]</scope>
    <source>
        <strain evidence="18 19">Hon2</strain>
    </source>
</reference>
<dbReference type="GO" id="GO:0006178">
    <property type="term" value="P:guanine salvage"/>
    <property type="evidence" value="ECO:0007669"/>
    <property type="project" value="TreeGrafter"/>
</dbReference>
<dbReference type="GO" id="GO:0032263">
    <property type="term" value="P:GMP salvage"/>
    <property type="evidence" value="ECO:0007669"/>
    <property type="project" value="UniProtKB-UniPathway"/>
</dbReference>
<gene>
    <name evidence="18" type="primary">hpt</name>
    <name evidence="18" type="ORF">JG29_03220</name>
</gene>
<evidence type="ECO:0000313" key="18">
    <source>
        <dbReference type="EMBL" id="KJY51273.1"/>
    </source>
</evidence>
<dbReference type="HOGENOM" id="CLU_073615_0_0_9"/>
<evidence type="ECO:0000256" key="3">
    <source>
        <dbReference type="ARBA" id="ARBA00004496"/>
    </source>
</evidence>